<dbReference type="EMBL" id="PNHF01000004">
    <property type="protein sequence ID" value="PMC62972.1"/>
    <property type="molecule type" value="Genomic_DNA"/>
</dbReference>
<feature type="region of interest" description="Disordered" evidence="1">
    <location>
        <begin position="1"/>
        <end position="21"/>
    </location>
</feature>
<dbReference type="SUPFAM" id="SSF69635">
    <property type="entry name" value="Type III secretory system chaperone-like"/>
    <property type="match status" value="1"/>
</dbReference>
<dbReference type="Proteomes" id="UP000235363">
    <property type="component" value="Unassembled WGS sequence"/>
</dbReference>
<dbReference type="InterPro" id="IPR019660">
    <property type="entry name" value="Put_sensory_transdc_reg_YbjN"/>
</dbReference>
<evidence type="ECO:0000313" key="2">
    <source>
        <dbReference type="EMBL" id="PMC62972.1"/>
    </source>
</evidence>
<dbReference type="AlphaFoldDB" id="A0A2N6T0Z0"/>
<organism evidence="2 3">
    <name type="scientific">Corynebacterium xerosis</name>
    <dbReference type="NCBI Taxonomy" id="1725"/>
    <lineage>
        <taxon>Bacteria</taxon>
        <taxon>Bacillati</taxon>
        <taxon>Actinomycetota</taxon>
        <taxon>Actinomycetes</taxon>
        <taxon>Mycobacteriales</taxon>
        <taxon>Corynebacteriaceae</taxon>
        <taxon>Corynebacterium</taxon>
    </lineage>
</organism>
<evidence type="ECO:0000313" key="3">
    <source>
        <dbReference type="Proteomes" id="UP000235363"/>
    </source>
</evidence>
<name>A0A2N6T0Z0_9CORY</name>
<accession>A0A2N6T0Z0</accession>
<comment type="caution">
    <text evidence="2">The sequence shown here is derived from an EMBL/GenBank/DDBJ whole genome shotgun (WGS) entry which is preliminary data.</text>
</comment>
<dbReference type="STRING" id="1725.WU86_09865"/>
<gene>
    <name evidence="2" type="ORF">CJ204_02755</name>
</gene>
<dbReference type="Gene3D" id="3.30.1460.10">
    <property type="match status" value="1"/>
</dbReference>
<sequence length="184" mass="19797">MADETTDATGATGATNATNATNATGAAAGGLAALTAQLERMGVEHKTAEGSAIVVLPGTRKLKTVCLLAPAPDSLRIEAFVCRNPEENHAGVHEWLLQRNRRLFGIAYTVDAQGDIYLVGQLPPSLADEDLDRLLGQVLEASDGDFNKILERGFASSIKKEWEWRVDRGESLANLEQFRHLAGE</sequence>
<proteinExistence type="predicted"/>
<dbReference type="RefSeq" id="WP_102212113.1">
    <property type="nucleotide sequence ID" value="NZ_PNHF01000004.1"/>
</dbReference>
<reference evidence="2 3" key="1">
    <citation type="submission" date="2017-09" db="EMBL/GenBank/DDBJ databases">
        <title>Bacterial strain isolated from the female urinary microbiota.</title>
        <authorList>
            <person name="Thomas-White K."/>
            <person name="Kumar N."/>
            <person name="Forster S."/>
            <person name="Putonti C."/>
            <person name="Lawley T."/>
            <person name="Wolfe A.J."/>
        </authorList>
    </citation>
    <scope>NUCLEOTIDE SEQUENCE [LARGE SCALE GENOMIC DNA]</scope>
    <source>
        <strain evidence="2 3">UMB0908</strain>
    </source>
</reference>
<feature type="compositionally biased region" description="Low complexity" evidence="1">
    <location>
        <begin position="7"/>
        <end position="21"/>
    </location>
</feature>
<evidence type="ECO:0000256" key="1">
    <source>
        <dbReference type="SAM" id="MobiDB-lite"/>
    </source>
</evidence>
<protein>
    <submittedName>
        <fullName evidence="2">YbjN domain-containing protein</fullName>
    </submittedName>
</protein>
<dbReference type="Pfam" id="PF10722">
    <property type="entry name" value="YbjN"/>
    <property type="match status" value="1"/>
</dbReference>